<feature type="region of interest" description="Disordered" evidence="8">
    <location>
        <begin position="1"/>
        <end position="58"/>
    </location>
</feature>
<keyword evidence="4 7" id="KW-0808">Transferase</keyword>
<dbReference type="Gene3D" id="3.40.50.2000">
    <property type="entry name" value="Glycogen Phosphorylase B"/>
    <property type="match status" value="2"/>
</dbReference>
<dbReference type="PANTHER" id="PTHR11468:SF3">
    <property type="entry name" value="GLYCOGEN PHOSPHORYLASE, LIVER FORM"/>
    <property type="match status" value="1"/>
</dbReference>
<dbReference type="PIRSF" id="PIRSF000460">
    <property type="entry name" value="Pprylas_GlgP"/>
    <property type="match status" value="1"/>
</dbReference>
<reference evidence="9" key="1">
    <citation type="journal article" date="2022" name="bioRxiv">
        <title>Genomics of Preaxostyla Flagellates Illuminates Evolutionary Transitions and the Path Towards Mitochondrial Loss.</title>
        <authorList>
            <person name="Novak L.V.F."/>
            <person name="Treitli S.C."/>
            <person name="Pyrih J."/>
            <person name="Halakuc P."/>
            <person name="Pipaliya S.V."/>
            <person name="Vacek V."/>
            <person name="Brzon O."/>
            <person name="Soukal P."/>
            <person name="Eme L."/>
            <person name="Dacks J.B."/>
            <person name="Karnkowska A."/>
            <person name="Elias M."/>
            <person name="Hampl V."/>
        </authorList>
    </citation>
    <scope>NUCLEOTIDE SEQUENCE</scope>
    <source>
        <strain evidence="9">RCP-MX</strain>
    </source>
</reference>
<evidence type="ECO:0000256" key="4">
    <source>
        <dbReference type="ARBA" id="ARBA00022679"/>
    </source>
</evidence>
<evidence type="ECO:0000256" key="5">
    <source>
        <dbReference type="ARBA" id="ARBA00022898"/>
    </source>
</evidence>
<dbReference type="EC" id="2.4.1.1" evidence="7"/>
<dbReference type="EMBL" id="JAPMOS010000012">
    <property type="protein sequence ID" value="KAJ4460500.1"/>
    <property type="molecule type" value="Genomic_DNA"/>
</dbReference>
<dbReference type="Proteomes" id="UP001141327">
    <property type="component" value="Unassembled WGS sequence"/>
</dbReference>
<name>A0ABQ8UUU0_9EUKA</name>
<dbReference type="CDD" id="cd04300">
    <property type="entry name" value="GT35_Glycogen_Phosphorylase"/>
    <property type="match status" value="1"/>
</dbReference>
<dbReference type="Pfam" id="PF00343">
    <property type="entry name" value="Phosphorylase"/>
    <property type="match status" value="1"/>
</dbReference>
<evidence type="ECO:0000256" key="8">
    <source>
        <dbReference type="SAM" id="MobiDB-lite"/>
    </source>
</evidence>
<dbReference type="InterPro" id="IPR011833">
    <property type="entry name" value="Glycg_phsphrylas"/>
</dbReference>
<keyword evidence="3 7" id="KW-0328">Glycosyltransferase</keyword>
<comment type="cofactor">
    <cofactor evidence="1 7">
        <name>pyridoxal 5'-phosphate</name>
        <dbReference type="ChEBI" id="CHEBI:597326"/>
    </cofactor>
</comment>
<keyword evidence="10" id="KW-1185">Reference proteome</keyword>
<keyword evidence="5 7" id="KW-0663">Pyridoxal phosphate</keyword>
<dbReference type="InterPro" id="IPR000811">
    <property type="entry name" value="Glyco_trans_35"/>
</dbReference>
<dbReference type="NCBIfam" id="TIGR02093">
    <property type="entry name" value="P_ylase"/>
    <property type="match status" value="1"/>
</dbReference>
<comment type="catalytic activity">
    <reaction evidence="7">
        <text>[(1-&gt;4)-alpha-D-glucosyl](n) + phosphate = [(1-&gt;4)-alpha-D-glucosyl](n-1) + alpha-D-glucose 1-phosphate</text>
        <dbReference type="Rhea" id="RHEA:41732"/>
        <dbReference type="Rhea" id="RHEA-COMP:9584"/>
        <dbReference type="Rhea" id="RHEA-COMP:9586"/>
        <dbReference type="ChEBI" id="CHEBI:15444"/>
        <dbReference type="ChEBI" id="CHEBI:43474"/>
        <dbReference type="ChEBI" id="CHEBI:58601"/>
        <dbReference type="EC" id="2.4.1.1"/>
    </reaction>
</comment>
<evidence type="ECO:0000256" key="6">
    <source>
        <dbReference type="ARBA" id="ARBA00023277"/>
    </source>
</evidence>
<comment type="similarity">
    <text evidence="2 7">Belongs to the glycogen phosphorylase family.</text>
</comment>
<evidence type="ECO:0000256" key="1">
    <source>
        <dbReference type="ARBA" id="ARBA00001933"/>
    </source>
</evidence>
<dbReference type="PROSITE" id="PS00102">
    <property type="entry name" value="PHOSPHORYLASE"/>
    <property type="match status" value="1"/>
</dbReference>
<sequence length="891" mass="100153">MSRPLAAPLPPMGRRATPTSSPAPIRGPPLGTSPTPRGDVVGLLPNFQQSAGSGGMPAPYSASPRLASFLDNKLSDDVIDIQRWISNHIKYTLNRTRDTIDIFGIYQATAYSVRNRLTERWNSTNQWFTENGVKQVNYLSLEWLMGRALQNALLNLHLNEQYADALRELGFTLDDLYDQECDAALGNGGLGRLAACFIDSLATLNMPAWGYGVRYTYGMFHQRIQDGYQVEFPEFWLTFGNPWEIERLDVQYLIQFGGHVTQVTDPATGLSKAKWETDEVVRACAYDTLIPGFGTYNTLTLRLWAAKPAKEFDLQVFSKGDFFTAVADKQASENITSVLYPNDKTENGHILRLKQEYLFVSATIQDIITRHKKAGRPLSQLPQFVGIQLNDTHPALASPELMRILIDEENLSWEDAWAITTRCLAYTNHTILPEALEKWPIGMMERILPRHLQIIYSINHFFLHDVVERTWPGDMGKMRSLSLIDEEGSRAARMANLAIVSSHTVNGVAALHTDILKNALFKDFNQLWPTKFQNKTNGVTPRRWLNQANQPLSALITQALGRGDVWLKDLTMLRALENHANHPDFLRAWSQVKLQNKERLALWVKNNMGIEIDPLALFDVHVKRIHEYKRQLLNILYCIHRYLQFQAMSPSERSQCVPRVVFFGGKAAVGYDSAKRIIKLINAVANVVNADPVCNKLLKIVYVPNYCVSLAEIIIPAADISQQISTAGMEASGTGNMKFAMNGGIIVGTMDGANIEICEEVGEENIAPDYQVHPDLKAAIEAIQEGNFGDASFFAPIVEPLLRGKGSDYYLINEDFPLYQECQAHVDATFKNKPVWTRMSIYNTTRIAKFSSDRSITEYANEIWHLEPSECILRPRASGAPATTFFGPTSF</sequence>
<evidence type="ECO:0000256" key="3">
    <source>
        <dbReference type="ARBA" id="ARBA00022676"/>
    </source>
</evidence>
<accession>A0ABQ8UUU0</accession>
<evidence type="ECO:0000313" key="9">
    <source>
        <dbReference type="EMBL" id="KAJ4460500.1"/>
    </source>
</evidence>
<comment type="function">
    <text evidence="7">Allosteric enzyme that catalyzes the rate-limiting step in glycogen catabolism, the phosphorolytic cleavage of glycogen to produce glucose-1-phosphate, and plays a central role in maintaining cellular and organismal glucose homeostasis.</text>
</comment>
<organism evidence="9 10">
    <name type="scientific">Paratrimastix pyriformis</name>
    <dbReference type="NCBI Taxonomy" id="342808"/>
    <lineage>
        <taxon>Eukaryota</taxon>
        <taxon>Metamonada</taxon>
        <taxon>Preaxostyla</taxon>
        <taxon>Paratrimastigidae</taxon>
        <taxon>Paratrimastix</taxon>
    </lineage>
</organism>
<evidence type="ECO:0000256" key="2">
    <source>
        <dbReference type="ARBA" id="ARBA00006047"/>
    </source>
</evidence>
<comment type="caution">
    <text evidence="9">The sequence shown here is derived from an EMBL/GenBank/DDBJ whole genome shotgun (WGS) entry which is preliminary data.</text>
</comment>
<dbReference type="SUPFAM" id="SSF53756">
    <property type="entry name" value="UDP-Glycosyltransferase/glycogen phosphorylase"/>
    <property type="match status" value="1"/>
</dbReference>
<evidence type="ECO:0000256" key="7">
    <source>
        <dbReference type="RuleBase" id="RU000587"/>
    </source>
</evidence>
<keyword evidence="6 7" id="KW-0119">Carbohydrate metabolism</keyword>
<gene>
    <name evidence="9" type="ORF">PAPYR_3115</name>
</gene>
<dbReference type="PANTHER" id="PTHR11468">
    <property type="entry name" value="GLYCOGEN PHOSPHORYLASE"/>
    <property type="match status" value="1"/>
</dbReference>
<dbReference type="InterPro" id="IPR035090">
    <property type="entry name" value="Pyridoxal_P_attach_site"/>
</dbReference>
<proteinExistence type="inferred from homology"/>
<protein>
    <recommendedName>
        <fullName evidence="7">Alpha-1,4 glucan phosphorylase</fullName>
        <ecNumber evidence="7">2.4.1.1</ecNumber>
    </recommendedName>
</protein>
<evidence type="ECO:0000313" key="10">
    <source>
        <dbReference type="Proteomes" id="UP001141327"/>
    </source>
</evidence>